<dbReference type="Gene3D" id="3.60.21.70">
    <property type="entry name" value="PhoD-like phosphatase"/>
    <property type="match status" value="1"/>
</dbReference>
<name>A0A074MUI6_9SPHN</name>
<dbReference type="SUPFAM" id="SSF56300">
    <property type="entry name" value="Metallo-dependent phosphatases"/>
    <property type="match status" value="1"/>
</dbReference>
<dbReference type="PROSITE" id="PS51318">
    <property type="entry name" value="TAT"/>
    <property type="match status" value="1"/>
</dbReference>
<dbReference type="Gene3D" id="2.60.40.380">
    <property type="entry name" value="Purple acid phosphatase-like, N-terminal"/>
    <property type="match status" value="1"/>
</dbReference>
<reference evidence="3 4" key="1">
    <citation type="submission" date="2014-04" db="EMBL/GenBank/DDBJ databases">
        <title>A comprehensive comparison of genomes of Erythrobacter spp. Strains.</title>
        <authorList>
            <person name="Zheng Q."/>
        </authorList>
    </citation>
    <scope>NUCLEOTIDE SEQUENCE [LARGE SCALE GENOMIC DNA]</scope>
    <source>
        <strain evidence="3 4">DSM 8509</strain>
    </source>
</reference>
<gene>
    <name evidence="3" type="ORF">EH32_09580</name>
</gene>
<comment type="caution">
    <text evidence="3">The sequence shown here is derived from an EMBL/GenBank/DDBJ whole genome shotgun (WGS) entry which is preliminary data.</text>
</comment>
<keyword evidence="4" id="KW-1185">Reference proteome</keyword>
<dbReference type="InterPro" id="IPR038607">
    <property type="entry name" value="PhoD-like_sf"/>
</dbReference>
<evidence type="ECO:0000259" key="2">
    <source>
        <dbReference type="Pfam" id="PF16655"/>
    </source>
</evidence>
<feature type="domain" description="Phospholipase D N-terminal" evidence="2">
    <location>
        <begin position="52"/>
        <end position="139"/>
    </location>
</feature>
<dbReference type="AlphaFoldDB" id="A0A074MUI6"/>
<dbReference type="Pfam" id="PF16655">
    <property type="entry name" value="PhoD_N"/>
    <property type="match status" value="1"/>
</dbReference>
<dbReference type="InterPro" id="IPR052900">
    <property type="entry name" value="Phospholipid_Metab_Enz"/>
</dbReference>
<accession>A0A074MUI6</accession>
<dbReference type="Pfam" id="PF09423">
    <property type="entry name" value="PhoD"/>
    <property type="match status" value="1"/>
</dbReference>
<evidence type="ECO:0000259" key="1">
    <source>
        <dbReference type="Pfam" id="PF09423"/>
    </source>
</evidence>
<protein>
    <submittedName>
        <fullName evidence="3">Alkaline phosphatase</fullName>
    </submittedName>
</protein>
<proteinExistence type="predicted"/>
<organism evidence="3 4">
    <name type="scientific">Erythrobacter litoralis</name>
    <dbReference type="NCBI Taxonomy" id="39960"/>
    <lineage>
        <taxon>Bacteria</taxon>
        <taxon>Pseudomonadati</taxon>
        <taxon>Pseudomonadota</taxon>
        <taxon>Alphaproteobacteria</taxon>
        <taxon>Sphingomonadales</taxon>
        <taxon>Erythrobacteraceae</taxon>
        <taxon>Erythrobacter/Porphyrobacter group</taxon>
        <taxon>Erythrobacter</taxon>
    </lineage>
</organism>
<dbReference type="PANTHER" id="PTHR43606:SF2">
    <property type="entry name" value="ALKALINE PHOSPHATASE FAMILY PROTEIN (AFU_ORTHOLOGUE AFUA_5G03860)"/>
    <property type="match status" value="1"/>
</dbReference>
<dbReference type="Proteomes" id="UP000027866">
    <property type="component" value="Unassembled WGS sequence"/>
</dbReference>
<dbReference type="EMBL" id="JMIX01000005">
    <property type="protein sequence ID" value="KEO96470.1"/>
    <property type="molecule type" value="Genomic_DNA"/>
</dbReference>
<dbReference type="PANTHER" id="PTHR43606">
    <property type="entry name" value="PHOSPHATASE, PUTATIVE (AFU_ORTHOLOGUE AFUA_6G08710)-RELATED"/>
    <property type="match status" value="1"/>
</dbReference>
<dbReference type="InterPro" id="IPR018946">
    <property type="entry name" value="PhoD-like_MPP"/>
</dbReference>
<feature type="domain" description="PhoD-like phosphatase metallophosphatase" evidence="1">
    <location>
        <begin position="150"/>
        <end position="528"/>
    </location>
</feature>
<dbReference type="InterPro" id="IPR032093">
    <property type="entry name" value="PhoD_N"/>
</dbReference>
<dbReference type="InterPro" id="IPR006311">
    <property type="entry name" value="TAT_signal"/>
</dbReference>
<sequence length="558" mass="60133">MTTNDAAAPAPSPASYSLADVSRRGLFALAGAASALAATPAGARTWGSGFTHSVASGEPQGTSVLLWTRFVADAETVLEWEVSDTADFARIASAGTVTASASRDWCAKAIANGLEPDRWYYYRFTAPGGTVSDIGRTRTLPEGGVQKFRLAVFSCSNFGFGWFNSYAHAAEANDCDLAVHLGDYIYEYGAGNYPSAAQADPGRDLEPDNEIVTLADYRTRYATYRADPDLRRLHQSLPMIAVWDDHESANDSWTDGAQNHQPDSEGPWDVRKAIAKRVYREWMPVSDEPYAAYDIGDLATIFRLDTRLEGRNEQLDLGTVLEGASDPEAALAALVKFREGDWADPSRQLLGEAQEQWLAEGLAASTARGATWQVLAQQVLMGNLRSPAALAEQAGGSLPDFIRQRMMAAAMASRVGLPLNMDAWDGYPAARERVFKAALEADANLLVLAGDTHNAWAFDLDHAGAKVGVEVGVQGTTSPGFESYLSFVPPADLANALVAENAQLQWADTAQRGYMTVELTPARATTEFRFVEGVRQRSTRLAGTKRVSVGAGARTLDA</sequence>
<dbReference type="InterPro" id="IPR029052">
    <property type="entry name" value="Metallo-depent_PP-like"/>
</dbReference>
<evidence type="ECO:0000313" key="3">
    <source>
        <dbReference type="EMBL" id="KEO96470.1"/>
    </source>
</evidence>
<dbReference type="RefSeq" id="WP_034902460.1">
    <property type="nucleotide sequence ID" value="NZ_CP017057.1"/>
</dbReference>
<dbReference type="KEGG" id="elq:Ga0102493_11818"/>
<dbReference type="OrthoDB" id="327733at2"/>
<evidence type="ECO:0000313" key="4">
    <source>
        <dbReference type="Proteomes" id="UP000027866"/>
    </source>
</evidence>
<dbReference type="PATRIC" id="fig|39960.10.peg.3070"/>
<dbReference type="CDD" id="cd07389">
    <property type="entry name" value="MPP_PhoD"/>
    <property type="match status" value="1"/>
</dbReference>